<feature type="region of interest" description="Disordered" evidence="17">
    <location>
        <begin position="1"/>
        <end position="35"/>
    </location>
</feature>
<dbReference type="GO" id="GO:0071897">
    <property type="term" value="P:DNA biosynthetic process"/>
    <property type="evidence" value="ECO:0007669"/>
    <property type="project" value="InterPro"/>
</dbReference>
<dbReference type="GO" id="GO:0003910">
    <property type="term" value="F:DNA ligase (ATP) activity"/>
    <property type="evidence" value="ECO:0007669"/>
    <property type="project" value="UniProtKB-EC"/>
</dbReference>
<dbReference type="InterPro" id="IPR001357">
    <property type="entry name" value="BRCT_dom"/>
</dbReference>
<evidence type="ECO:0000256" key="10">
    <source>
        <dbReference type="ARBA" id="ARBA00022842"/>
    </source>
</evidence>
<evidence type="ECO:0000256" key="13">
    <source>
        <dbReference type="ARBA" id="ARBA00023242"/>
    </source>
</evidence>
<dbReference type="PROSITE" id="PS00697">
    <property type="entry name" value="DNA_LIGASE_A1"/>
    <property type="match status" value="1"/>
</dbReference>
<dbReference type="InterPro" id="IPR036599">
    <property type="entry name" value="DNA_ligase_N_sf"/>
</dbReference>
<dbReference type="CDD" id="cd18435">
    <property type="entry name" value="BRCT_BRC1_like_rpt1"/>
    <property type="match status" value="1"/>
</dbReference>
<dbReference type="EMBL" id="JADNRY010000033">
    <property type="protein sequence ID" value="KAF9071362.1"/>
    <property type="molecule type" value="Genomic_DNA"/>
</dbReference>
<sequence>MQPTPAPTTPPRSPPPDTSESSYPPPPQNIGPSPGFGVLVGLFERLSNERKQDKRRKHLNRWFEHYRTEVGNDLFPVLRLILPQKDRDRSAYGLKETNLAKVYLKLIGAKNSDDAGRQLLGWKKPTEKNKSSGDFPGVLFDVVYKRSSVLEGSLTIAKLNEILDGLCKAMGNRDAQRDILQEVYDNATAEEQKWIARIILKDMVISVKETTVLSVFHPDAQDLYNTCSDMKKVAWTLYDPNLRLNPDEKSVQLFHAFTPMLCKRPTKTIELTVKEMDGLEFFIEEKLDGERMQLHKRGNEYFYCSRKGTDYTYLYGKHKATGSLTPRLAPAFDGRVDSAILDGEMLVWDEESGRTLPFGTLKTAALDKSKKGPKPCFKIFDMVYLNGQSLLDKSTSFRKRNLRSCLTEIKGVIEFATEHKGKSAADVRAKMEEVMDARGEGLVIKHPKAKYILNGRNSDWIKVKPEYMDGMGETVDVLVVAGNYGTGSRGGGVSTLICAVLDDSRTDGVQRYSTFVRIGTGLSYADYVWIRSKSWKKRDPKKPPEDILTSKKGYDDKGDLYLEPDQRFIIKVKAAEITTSEQYHMGWTMRFPRALCIRDDLDAEQCLTSSELLESLRNVKKRKMEDTVDVSKKKRKVTAKKPQVVGHRGPKMKGVVPVLTDVFDGLNFVVMTYAKSKTEAADRKELVKTIHENGGSCFQVAANHENMYIIYNGPDDFIPHPLANIISKGKYDVLRPNWINDSVALGHQAPLKKKYFFRRAVKDEHQDSDPEDDQDVDMTEAASSTAVGHVNRSQTVETQVKDEPEEEANSEWFQANAPEPQDSNSEAESETEDDDSDNDDVAGEGPSFDDEDNDGANEYPSKQDEDVEMPEQEEIKMGEDDSAMEYDQDHIFKHLCFYLDTPENAVQNGMGVHTKYEDEINQSFAKVKELLIEHGGRIVDLDEAKLTHIVIDKRDISRRVELDRRTCNPKHRRLIVSDYVQACVEENTILDEDEWKP</sequence>
<keyword evidence="13" id="KW-0539">Nucleus</keyword>
<dbReference type="Proteomes" id="UP000772434">
    <property type="component" value="Unassembled WGS sequence"/>
</dbReference>
<dbReference type="GO" id="GO:0006303">
    <property type="term" value="P:double-strand break repair via nonhomologous end joining"/>
    <property type="evidence" value="ECO:0007669"/>
    <property type="project" value="TreeGrafter"/>
</dbReference>
<dbReference type="InterPro" id="IPR029710">
    <property type="entry name" value="LIG4"/>
</dbReference>
<dbReference type="Gene3D" id="2.40.50.140">
    <property type="entry name" value="Nucleic acid-binding proteins"/>
    <property type="match status" value="1"/>
</dbReference>
<evidence type="ECO:0000256" key="8">
    <source>
        <dbReference type="ARBA" id="ARBA00022763"/>
    </source>
</evidence>
<keyword evidence="10" id="KW-0460">Magnesium</keyword>
<keyword evidence="11 15" id="KW-0233">DNA recombination</keyword>
<evidence type="ECO:0000256" key="2">
    <source>
        <dbReference type="ARBA" id="ARBA00004123"/>
    </source>
</evidence>
<dbReference type="OrthoDB" id="151490at2759"/>
<dbReference type="InterPro" id="IPR036420">
    <property type="entry name" value="BRCT_dom_sf"/>
</dbReference>
<evidence type="ECO:0000256" key="14">
    <source>
        <dbReference type="ARBA" id="ARBA00034003"/>
    </source>
</evidence>
<dbReference type="CDD" id="cd07903">
    <property type="entry name" value="Adenylation_DNA_ligase_IV"/>
    <property type="match status" value="1"/>
</dbReference>
<dbReference type="InterPro" id="IPR000977">
    <property type="entry name" value="DNA_ligase_ATP-dep"/>
</dbReference>
<dbReference type="GO" id="GO:0032807">
    <property type="term" value="C:DNA ligase IV complex"/>
    <property type="evidence" value="ECO:0007669"/>
    <property type="project" value="TreeGrafter"/>
</dbReference>
<feature type="compositionally biased region" description="Acidic residues" evidence="17">
    <location>
        <begin position="825"/>
        <end position="855"/>
    </location>
</feature>
<dbReference type="InterPro" id="IPR012310">
    <property type="entry name" value="DNA_ligase_ATP-dep_cent"/>
</dbReference>
<keyword evidence="4 15" id="KW-0436">Ligase</keyword>
<dbReference type="PANTHER" id="PTHR45997">
    <property type="entry name" value="DNA LIGASE 4"/>
    <property type="match status" value="1"/>
</dbReference>
<feature type="compositionally biased region" description="Acidic residues" evidence="17">
    <location>
        <begin position="769"/>
        <end position="778"/>
    </location>
</feature>
<keyword evidence="5" id="KW-0479">Metal-binding</keyword>
<dbReference type="InterPro" id="IPR012340">
    <property type="entry name" value="NA-bd_OB-fold"/>
</dbReference>
<dbReference type="GO" id="GO:0006310">
    <property type="term" value="P:DNA recombination"/>
    <property type="evidence" value="ECO:0007669"/>
    <property type="project" value="UniProtKB-KW"/>
</dbReference>
<evidence type="ECO:0000256" key="5">
    <source>
        <dbReference type="ARBA" id="ARBA00022723"/>
    </source>
</evidence>
<dbReference type="PANTHER" id="PTHR45997:SF1">
    <property type="entry name" value="DNA LIGASE 4"/>
    <property type="match status" value="1"/>
</dbReference>
<comment type="catalytic activity">
    <reaction evidence="14 15">
        <text>ATP + (deoxyribonucleotide)n-3'-hydroxyl + 5'-phospho-(deoxyribonucleotide)m = (deoxyribonucleotide)n+m + AMP + diphosphate.</text>
        <dbReference type="EC" id="6.5.1.1"/>
    </reaction>
</comment>
<dbReference type="GO" id="GO:0006297">
    <property type="term" value="P:nucleotide-excision repair, DNA gap filling"/>
    <property type="evidence" value="ECO:0007669"/>
    <property type="project" value="TreeGrafter"/>
</dbReference>
<reference evidence="20" key="1">
    <citation type="submission" date="2020-11" db="EMBL/GenBank/DDBJ databases">
        <authorList>
            <consortium name="DOE Joint Genome Institute"/>
            <person name="Ahrendt S."/>
            <person name="Riley R."/>
            <person name="Andreopoulos W."/>
            <person name="Labutti K."/>
            <person name="Pangilinan J."/>
            <person name="Ruiz-Duenas F.J."/>
            <person name="Barrasa J.M."/>
            <person name="Sanchez-Garcia M."/>
            <person name="Camarero S."/>
            <person name="Miyauchi S."/>
            <person name="Serrano A."/>
            <person name="Linde D."/>
            <person name="Babiker R."/>
            <person name="Drula E."/>
            <person name="Ayuso-Fernandez I."/>
            <person name="Pacheco R."/>
            <person name="Padilla G."/>
            <person name="Ferreira P."/>
            <person name="Barriuso J."/>
            <person name="Kellner H."/>
            <person name="Castanera R."/>
            <person name="Alfaro M."/>
            <person name="Ramirez L."/>
            <person name="Pisabarro A.G."/>
            <person name="Kuo A."/>
            <person name="Tritt A."/>
            <person name="Lipzen A."/>
            <person name="He G."/>
            <person name="Yan M."/>
            <person name="Ng V."/>
            <person name="Cullen D."/>
            <person name="Martin F."/>
            <person name="Rosso M.-N."/>
            <person name="Henrissat B."/>
            <person name="Hibbett D."/>
            <person name="Martinez A.T."/>
            <person name="Grigoriev I.V."/>
        </authorList>
    </citation>
    <scope>NUCLEOTIDE SEQUENCE</scope>
    <source>
        <strain evidence="20">AH 40177</strain>
    </source>
</reference>
<keyword evidence="21" id="KW-1185">Reference proteome</keyword>
<dbReference type="Pfam" id="PF04675">
    <property type="entry name" value="DNA_ligase_A_N"/>
    <property type="match status" value="1"/>
</dbReference>
<dbReference type="Gene3D" id="1.10.3260.10">
    <property type="entry name" value="DNA ligase, ATP-dependent, N-terminal domain"/>
    <property type="match status" value="1"/>
</dbReference>
<dbReference type="CDD" id="cd07968">
    <property type="entry name" value="OBF_DNA_ligase_IV"/>
    <property type="match status" value="1"/>
</dbReference>
<evidence type="ECO:0000256" key="7">
    <source>
        <dbReference type="ARBA" id="ARBA00022741"/>
    </source>
</evidence>
<feature type="compositionally biased region" description="Pro residues" evidence="17">
    <location>
        <begin position="1"/>
        <end position="29"/>
    </location>
</feature>
<dbReference type="Gene3D" id="3.30.470.30">
    <property type="entry name" value="DNA ligase/mRNA capping enzyme"/>
    <property type="match status" value="1"/>
</dbReference>
<evidence type="ECO:0000259" key="19">
    <source>
        <dbReference type="PROSITE" id="PS50172"/>
    </source>
</evidence>
<keyword evidence="9 15" id="KW-0067">ATP-binding</keyword>
<keyword evidence="8 15" id="KW-0227">DNA damage</keyword>
<dbReference type="Pfam" id="PF01068">
    <property type="entry name" value="DNA_ligase_A_M"/>
    <property type="match status" value="1"/>
</dbReference>
<dbReference type="SUPFAM" id="SSF52113">
    <property type="entry name" value="BRCT domain"/>
    <property type="match status" value="2"/>
</dbReference>
<evidence type="ECO:0000256" key="11">
    <source>
        <dbReference type="ARBA" id="ARBA00023172"/>
    </source>
</evidence>
<dbReference type="EC" id="6.5.1.1" evidence="15"/>
<feature type="compositionally biased region" description="Polar residues" evidence="17">
    <location>
        <begin position="781"/>
        <end position="798"/>
    </location>
</feature>
<evidence type="ECO:0000256" key="3">
    <source>
        <dbReference type="ARBA" id="ARBA00007572"/>
    </source>
</evidence>
<dbReference type="InterPro" id="IPR016059">
    <property type="entry name" value="DNA_ligase_ATP-dep_CS"/>
</dbReference>
<dbReference type="SUPFAM" id="SSF117018">
    <property type="entry name" value="ATP-dependent DNA ligase DNA-binding domain"/>
    <property type="match status" value="1"/>
</dbReference>
<evidence type="ECO:0000256" key="6">
    <source>
        <dbReference type="ARBA" id="ARBA00022737"/>
    </source>
</evidence>
<dbReference type="GO" id="GO:0046872">
    <property type="term" value="F:metal ion binding"/>
    <property type="evidence" value="ECO:0007669"/>
    <property type="project" value="UniProtKB-KW"/>
</dbReference>
<gene>
    <name evidence="20" type="ORF">BDP27DRAFT_1322380</name>
</gene>
<evidence type="ECO:0000256" key="15">
    <source>
        <dbReference type="RuleBase" id="RU000617"/>
    </source>
</evidence>
<evidence type="ECO:0000313" key="20">
    <source>
        <dbReference type="EMBL" id="KAF9071362.1"/>
    </source>
</evidence>
<evidence type="ECO:0000256" key="16">
    <source>
        <dbReference type="RuleBase" id="RU004196"/>
    </source>
</evidence>
<dbReference type="Pfam" id="PF04679">
    <property type="entry name" value="DNA_ligase_A_C"/>
    <property type="match status" value="1"/>
</dbReference>
<proteinExistence type="inferred from homology"/>
<evidence type="ECO:0000256" key="9">
    <source>
        <dbReference type="ARBA" id="ARBA00022840"/>
    </source>
</evidence>
<evidence type="ECO:0000256" key="17">
    <source>
        <dbReference type="SAM" id="MobiDB-lite"/>
    </source>
</evidence>
<dbReference type="AlphaFoldDB" id="A0A9P5PYD2"/>
<dbReference type="SUPFAM" id="SSF56091">
    <property type="entry name" value="DNA ligase/mRNA capping enzyme, catalytic domain"/>
    <property type="match status" value="1"/>
</dbReference>
<evidence type="ECO:0000256" key="12">
    <source>
        <dbReference type="ARBA" id="ARBA00023204"/>
    </source>
</evidence>
<dbReference type="InterPro" id="IPR012308">
    <property type="entry name" value="DNA_ligase_ATP-dep_N"/>
</dbReference>
<dbReference type="PROSITE" id="PS00333">
    <property type="entry name" value="DNA_LIGASE_A2"/>
    <property type="match status" value="1"/>
</dbReference>
<evidence type="ECO:0000256" key="4">
    <source>
        <dbReference type="ARBA" id="ARBA00022598"/>
    </source>
</evidence>
<dbReference type="InterPro" id="IPR012309">
    <property type="entry name" value="DNA_ligase_ATP-dep_C"/>
</dbReference>
<comment type="caution">
    <text evidence="20">The sequence shown here is derived from an EMBL/GenBank/DDBJ whole genome shotgun (WGS) entry which is preliminary data.</text>
</comment>
<evidence type="ECO:0000259" key="18">
    <source>
        <dbReference type="PROSITE" id="PS50160"/>
    </source>
</evidence>
<comment type="cofactor">
    <cofactor evidence="1">
        <name>Mg(2+)</name>
        <dbReference type="ChEBI" id="CHEBI:18420"/>
    </cofactor>
</comment>
<comment type="similarity">
    <text evidence="3 16">Belongs to the ATP-dependent DNA ligase family.</text>
</comment>
<name>A0A9P5PYD2_9AGAR</name>
<evidence type="ECO:0000256" key="1">
    <source>
        <dbReference type="ARBA" id="ARBA00001946"/>
    </source>
</evidence>
<dbReference type="SUPFAM" id="SSF50249">
    <property type="entry name" value="Nucleic acid-binding proteins"/>
    <property type="match status" value="1"/>
</dbReference>
<evidence type="ECO:0000313" key="21">
    <source>
        <dbReference type="Proteomes" id="UP000772434"/>
    </source>
</evidence>
<dbReference type="InterPro" id="IPR044125">
    <property type="entry name" value="Adenylation_DNA_ligase_IV"/>
</dbReference>
<organism evidence="20 21">
    <name type="scientific">Rhodocollybia butyracea</name>
    <dbReference type="NCBI Taxonomy" id="206335"/>
    <lineage>
        <taxon>Eukaryota</taxon>
        <taxon>Fungi</taxon>
        <taxon>Dikarya</taxon>
        <taxon>Basidiomycota</taxon>
        <taxon>Agaricomycotina</taxon>
        <taxon>Agaricomycetes</taxon>
        <taxon>Agaricomycetidae</taxon>
        <taxon>Agaricales</taxon>
        <taxon>Marasmiineae</taxon>
        <taxon>Omphalotaceae</taxon>
        <taxon>Rhodocollybia</taxon>
    </lineage>
</organism>
<dbReference type="GO" id="GO:0003677">
    <property type="term" value="F:DNA binding"/>
    <property type="evidence" value="ECO:0007669"/>
    <property type="project" value="InterPro"/>
</dbReference>
<dbReference type="PROSITE" id="PS50160">
    <property type="entry name" value="DNA_LIGASE_A3"/>
    <property type="match status" value="1"/>
</dbReference>
<dbReference type="PROSITE" id="PS50172">
    <property type="entry name" value="BRCT"/>
    <property type="match status" value="2"/>
</dbReference>
<feature type="domain" description="BRCT" evidence="19">
    <location>
        <begin position="658"/>
        <end position="756"/>
    </location>
</feature>
<keyword evidence="12 15" id="KW-0234">DNA repair</keyword>
<dbReference type="NCBIfam" id="TIGR00574">
    <property type="entry name" value="dnl1"/>
    <property type="match status" value="1"/>
</dbReference>
<feature type="domain" description="BRCT" evidence="19">
    <location>
        <begin position="887"/>
        <end position="997"/>
    </location>
</feature>
<feature type="region of interest" description="Disordered" evidence="17">
    <location>
        <begin position="762"/>
        <end position="870"/>
    </location>
</feature>
<keyword evidence="6" id="KW-0677">Repeat</keyword>
<protein>
    <recommendedName>
        <fullName evidence="15">DNA ligase</fullName>
        <ecNumber evidence="15">6.5.1.1</ecNumber>
    </recommendedName>
</protein>
<accession>A0A9P5PYD2</accession>
<dbReference type="Gene3D" id="3.40.50.10190">
    <property type="entry name" value="BRCT domain"/>
    <property type="match status" value="2"/>
</dbReference>
<keyword evidence="7 15" id="KW-0547">Nucleotide-binding</keyword>
<comment type="subcellular location">
    <subcellularLocation>
        <location evidence="2">Nucleus</location>
    </subcellularLocation>
</comment>
<feature type="domain" description="ATP-dependent DNA ligase family profile" evidence="18">
    <location>
        <begin position="368"/>
        <end position="502"/>
    </location>
</feature>
<dbReference type="GO" id="GO:0005524">
    <property type="term" value="F:ATP binding"/>
    <property type="evidence" value="ECO:0007669"/>
    <property type="project" value="UniProtKB-KW"/>
</dbReference>